<dbReference type="WBParaSite" id="jg11861">
    <property type="protein sequence ID" value="jg11861"/>
    <property type="gene ID" value="jg11861"/>
</dbReference>
<keyword evidence="2" id="KW-1185">Reference proteome</keyword>
<protein>
    <submittedName>
        <fullName evidence="3">Uncharacterized protein</fullName>
    </submittedName>
</protein>
<sequence>MNTCDWLRSEFLKLMALELVLVRVEVWLTTTFPTVFGGGNDSGGFSNPGFGDVTPRASGNDVVDLAI</sequence>
<feature type="chain" id="PRO_5037457322" evidence="1">
    <location>
        <begin position="32"/>
        <end position="67"/>
    </location>
</feature>
<evidence type="ECO:0000256" key="1">
    <source>
        <dbReference type="SAM" id="SignalP"/>
    </source>
</evidence>
<feature type="signal peptide" evidence="1">
    <location>
        <begin position="1"/>
        <end position="31"/>
    </location>
</feature>
<dbReference type="AlphaFoldDB" id="A0A915CRK6"/>
<evidence type="ECO:0000313" key="3">
    <source>
        <dbReference type="WBParaSite" id="jg11861"/>
    </source>
</evidence>
<evidence type="ECO:0000313" key="2">
    <source>
        <dbReference type="Proteomes" id="UP000887574"/>
    </source>
</evidence>
<name>A0A915CRK6_9BILA</name>
<reference evidence="3" key="1">
    <citation type="submission" date="2022-11" db="UniProtKB">
        <authorList>
            <consortium name="WormBaseParasite"/>
        </authorList>
    </citation>
    <scope>IDENTIFICATION</scope>
</reference>
<keyword evidence="1" id="KW-0732">Signal</keyword>
<accession>A0A915CRK6</accession>
<organism evidence="2 3">
    <name type="scientific">Ditylenchus dipsaci</name>
    <dbReference type="NCBI Taxonomy" id="166011"/>
    <lineage>
        <taxon>Eukaryota</taxon>
        <taxon>Metazoa</taxon>
        <taxon>Ecdysozoa</taxon>
        <taxon>Nematoda</taxon>
        <taxon>Chromadorea</taxon>
        <taxon>Rhabditida</taxon>
        <taxon>Tylenchina</taxon>
        <taxon>Tylenchomorpha</taxon>
        <taxon>Sphaerularioidea</taxon>
        <taxon>Anguinidae</taxon>
        <taxon>Anguininae</taxon>
        <taxon>Ditylenchus</taxon>
    </lineage>
</organism>
<dbReference type="Proteomes" id="UP000887574">
    <property type="component" value="Unplaced"/>
</dbReference>
<proteinExistence type="predicted"/>